<proteinExistence type="predicted"/>
<dbReference type="EMBL" id="JASAOG010000002">
    <property type="protein sequence ID" value="KAK0069697.1"/>
    <property type="molecule type" value="Genomic_DNA"/>
</dbReference>
<protein>
    <submittedName>
        <fullName evidence="1">Polypyrimidine tract-binding protein 1-like X12</fullName>
    </submittedName>
</protein>
<evidence type="ECO:0000313" key="1">
    <source>
        <dbReference type="EMBL" id="KAK0069697.1"/>
    </source>
</evidence>
<feature type="non-terminal residue" evidence="1">
    <location>
        <position position="91"/>
    </location>
</feature>
<gene>
    <name evidence="1" type="ORF">Bpfe_000874</name>
</gene>
<keyword evidence="2" id="KW-1185">Reference proteome</keyword>
<dbReference type="AlphaFoldDB" id="A0AAD8CBU0"/>
<dbReference type="Proteomes" id="UP001233172">
    <property type="component" value="Unassembled WGS sequence"/>
</dbReference>
<comment type="caution">
    <text evidence="1">The sequence shown here is derived from an EMBL/GenBank/DDBJ whole genome shotgun (WGS) entry which is preliminary data.</text>
</comment>
<reference evidence="1" key="2">
    <citation type="submission" date="2023-04" db="EMBL/GenBank/DDBJ databases">
        <authorList>
            <person name="Bu L."/>
            <person name="Lu L."/>
            <person name="Laidemitt M.R."/>
            <person name="Zhang S.M."/>
            <person name="Mutuku M."/>
            <person name="Mkoji G."/>
            <person name="Steinauer M."/>
            <person name="Loker E.S."/>
        </authorList>
    </citation>
    <scope>NUCLEOTIDE SEQUENCE</scope>
    <source>
        <strain evidence="1">KasaAsao</strain>
        <tissue evidence="1">Whole Snail</tissue>
    </source>
</reference>
<evidence type="ECO:0000313" key="2">
    <source>
        <dbReference type="Proteomes" id="UP001233172"/>
    </source>
</evidence>
<organism evidence="1 2">
    <name type="scientific">Biomphalaria pfeifferi</name>
    <name type="common">Bloodfluke planorb</name>
    <name type="synonym">Freshwater snail</name>
    <dbReference type="NCBI Taxonomy" id="112525"/>
    <lineage>
        <taxon>Eukaryota</taxon>
        <taxon>Metazoa</taxon>
        <taxon>Spiralia</taxon>
        <taxon>Lophotrochozoa</taxon>
        <taxon>Mollusca</taxon>
        <taxon>Gastropoda</taxon>
        <taxon>Heterobranchia</taxon>
        <taxon>Euthyneura</taxon>
        <taxon>Panpulmonata</taxon>
        <taxon>Hygrophila</taxon>
        <taxon>Lymnaeoidea</taxon>
        <taxon>Planorbidae</taxon>
        <taxon>Biomphalaria</taxon>
    </lineage>
</organism>
<sequence length="91" mass="10542">MSSIHSLDHPKDRSSRPSKISLLRFSPALSVGKNKKVTYLSTDDDWSYRREVGRKRLWMLRKVARGHCSGDRHEEVLRCERPGYVARSGED</sequence>
<name>A0AAD8CBU0_BIOPF</name>
<reference evidence="1" key="1">
    <citation type="journal article" date="2023" name="PLoS Negl. Trop. Dis.">
        <title>A genome sequence for Biomphalaria pfeifferi, the major vector snail for the human-infecting parasite Schistosoma mansoni.</title>
        <authorList>
            <person name="Bu L."/>
            <person name="Lu L."/>
            <person name="Laidemitt M.R."/>
            <person name="Zhang S.M."/>
            <person name="Mutuku M."/>
            <person name="Mkoji G."/>
            <person name="Steinauer M."/>
            <person name="Loker E.S."/>
        </authorList>
    </citation>
    <scope>NUCLEOTIDE SEQUENCE</scope>
    <source>
        <strain evidence="1">KasaAsao</strain>
    </source>
</reference>
<accession>A0AAD8CBU0</accession>